<dbReference type="InterPro" id="IPR043129">
    <property type="entry name" value="ATPase_NBD"/>
</dbReference>
<organism evidence="3 4">
    <name type="scientific">Streptomyces castrisilvae</name>
    <dbReference type="NCBI Taxonomy" id="3033811"/>
    <lineage>
        <taxon>Bacteria</taxon>
        <taxon>Bacillati</taxon>
        <taxon>Actinomycetota</taxon>
        <taxon>Actinomycetes</taxon>
        <taxon>Kitasatosporales</taxon>
        <taxon>Streptomycetaceae</taxon>
        <taxon>Streptomyces</taxon>
    </lineage>
</organism>
<sequence length="408" mass="42133">MTERTDALQRLRRANEAAVLGELRRSGALSRGELKDRVGLSRTTLFAIVSDLLERNAVVEQPAPDAGRPRGRGRPALEISLNSRGAELIGIDLQRHHIHVVVANCAHEIVGRYSAPVPADSQAAERAAQAIRAVEELVRNENISLAPVQGIGLGLPGFVQNPASADRHTMTPFAGHVAAELGRHFGAPVLTDNNSRLAALAEVTWGAARGFDNAVYLRWSQGVGGGLVVNGSLVHGAHGAAGEIGHTSCDPEGKPCHCGGRGCLEGLISVPALLAACADRGVDARDAEELIGLAADGRPEVSDVLRGAAVTAGRVLAALAAQVDPECVVVYGEPAALDDLVLTPIREQIAALSLPSAPRSIEVRGSTLGGDAAALGGVALLLRTTGQDLAELLDRPATAGGHGDGVAR</sequence>
<evidence type="ECO:0000259" key="2">
    <source>
        <dbReference type="Pfam" id="PF12802"/>
    </source>
</evidence>
<gene>
    <name evidence="3" type="ORF">P8A18_31095</name>
</gene>
<evidence type="ECO:0000313" key="3">
    <source>
        <dbReference type="EMBL" id="WLQ37615.1"/>
    </source>
</evidence>
<feature type="domain" description="HTH marR-type" evidence="2">
    <location>
        <begin position="15"/>
        <end position="68"/>
    </location>
</feature>
<dbReference type="PANTHER" id="PTHR18964:SF149">
    <property type="entry name" value="BIFUNCTIONAL UDP-N-ACETYLGLUCOSAMINE 2-EPIMERASE_N-ACETYLMANNOSAMINE KINASE"/>
    <property type="match status" value="1"/>
</dbReference>
<dbReference type="InterPro" id="IPR036390">
    <property type="entry name" value="WH_DNA-bd_sf"/>
</dbReference>
<dbReference type="Pfam" id="PF00480">
    <property type="entry name" value="ROK"/>
    <property type="match status" value="1"/>
</dbReference>
<comment type="similarity">
    <text evidence="1">Belongs to the ROK (NagC/XylR) family.</text>
</comment>
<dbReference type="SUPFAM" id="SSF46785">
    <property type="entry name" value="Winged helix' DNA-binding domain"/>
    <property type="match status" value="1"/>
</dbReference>
<reference evidence="3 4" key="1">
    <citation type="submission" date="2023-03" db="EMBL/GenBank/DDBJ databases">
        <title>Isolation and description of six Streptomyces strains from soil environments, able to metabolize different microbial glucans.</title>
        <authorList>
            <person name="Widen T."/>
            <person name="Larsbrink J."/>
        </authorList>
    </citation>
    <scope>NUCLEOTIDE SEQUENCE [LARGE SCALE GENOMIC DNA]</scope>
    <source>
        <strain evidence="3 4">Mut1</strain>
    </source>
</reference>
<dbReference type="Pfam" id="PF12802">
    <property type="entry name" value="MarR_2"/>
    <property type="match status" value="1"/>
</dbReference>
<dbReference type="Gene3D" id="1.10.10.10">
    <property type="entry name" value="Winged helix-like DNA-binding domain superfamily/Winged helix DNA-binding domain"/>
    <property type="match status" value="1"/>
</dbReference>
<keyword evidence="4" id="KW-1185">Reference proteome</keyword>
<dbReference type="InterPro" id="IPR000600">
    <property type="entry name" value="ROK"/>
</dbReference>
<accession>A0ABY9HSS3</accession>
<proteinExistence type="inferred from homology"/>
<name>A0ABY9HSS3_9ACTN</name>
<dbReference type="InterPro" id="IPR000835">
    <property type="entry name" value="HTH_MarR-typ"/>
</dbReference>
<dbReference type="PANTHER" id="PTHR18964">
    <property type="entry name" value="ROK (REPRESSOR, ORF, KINASE) FAMILY"/>
    <property type="match status" value="1"/>
</dbReference>
<dbReference type="Gene3D" id="3.30.420.40">
    <property type="match status" value="2"/>
</dbReference>
<dbReference type="RefSeq" id="WP_306059972.1">
    <property type="nucleotide sequence ID" value="NZ_CP120997.1"/>
</dbReference>
<dbReference type="Proteomes" id="UP001239522">
    <property type="component" value="Chromosome"/>
</dbReference>
<protein>
    <submittedName>
        <fullName evidence="3">ROK family transcriptional regulator</fullName>
    </submittedName>
</protein>
<dbReference type="InterPro" id="IPR036388">
    <property type="entry name" value="WH-like_DNA-bd_sf"/>
</dbReference>
<evidence type="ECO:0000256" key="1">
    <source>
        <dbReference type="ARBA" id="ARBA00006479"/>
    </source>
</evidence>
<dbReference type="EMBL" id="CP120997">
    <property type="protein sequence ID" value="WLQ37615.1"/>
    <property type="molecule type" value="Genomic_DNA"/>
</dbReference>
<dbReference type="SUPFAM" id="SSF53067">
    <property type="entry name" value="Actin-like ATPase domain"/>
    <property type="match status" value="1"/>
</dbReference>
<evidence type="ECO:0000313" key="4">
    <source>
        <dbReference type="Proteomes" id="UP001239522"/>
    </source>
</evidence>